<evidence type="ECO:0000313" key="2">
    <source>
        <dbReference type="Proteomes" id="UP000568050"/>
    </source>
</evidence>
<proteinExistence type="predicted"/>
<dbReference type="RefSeq" id="WP_183373759.1">
    <property type="nucleotide sequence ID" value="NZ_CBCSFZ010000015.1"/>
</dbReference>
<protein>
    <submittedName>
        <fullName evidence="1">Uncharacterized protein</fullName>
    </submittedName>
</protein>
<reference evidence="1 2" key="1">
    <citation type="submission" date="2020-08" db="EMBL/GenBank/DDBJ databases">
        <title>Sequencing the genomes of 1000 actinobacteria strains.</title>
        <authorList>
            <person name="Klenk H.-P."/>
        </authorList>
    </citation>
    <scope>NUCLEOTIDE SEQUENCE [LARGE SCALE GENOMIC DNA]</scope>
    <source>
        <strain evidence="1 2">DSM 23040</strain>
    </source>
</reference>
<dbReference type="EMBL" id="JACHWP010000001">
    <property type="protein sequence ID" value="MBB3022032.1"/>
    <property type="molecule type" value="Genomic_DNA"/>
</dbReference>
<dbReference type="AlphaFoldDB" id="A0A839QPW5"/>
<name>A0A839QPW5_9MICO</name>
<accession>A0A839QPW5</accession>
<keyword evidence="2" id="KW-1185">Reference proteome</keyword>
<sequence length="55" mass="6033">MSEPTISTTERVGLSPSGGGVAVWVGDAVRLTLDWDQARQLHRLLTDQLDREAAR</sequence>
<comment type="caution">
    <text evidence="1">The sequence shown here is derived from an EMBL/GenBank/DDBJ whole genome shotgun (WGS) entry which is preliminary data.</text>
</comment>
<organism evidence="1 2">
    <name type="scientific">Helcobacillus massiliensis</name>
    <dbReference type="NCBI Taxonomy" id="521392"/>
    <lineage>
        <taxon>Bacteria</taxon>
        <taxon>Bacillati</taxon>
        <taxon>Actinomycetota</taxon>
        <taxon>Actinomycetes</taxon>
        <taxon>Micrococcales</taxon>
        <taxon>Dermabacteraceae</taxon>
        <taxon>Helcobacillus</taxon>
    </lineage>
</organism>
<gene>
    <name evidence="1" type="ORF">FHX50_000280</name>
</gene>
<dbReference type="Proteomes" id="UP000568050">
    <property type="component" value="Unassembled WGS sequence"/>
</dbReference>
<evidence type="ECO:0000313" key="1">
    <source>
        <dbReference type="EMBL" id="MBB3022032.1"/>
    </source>
</evidence>